<dbReference type="FunFam" id="1.10.510.10:FF:001023">
    <property type="entry name" value="Os07g0541700 protein"/>
    <property type="match status" value="1"/>
</dbReference>
<keyword evidence="25" id="KW-1185">Reference proteome</keyword>
<evidence type="ECO:0000256" key="10">
    <source>
        <dbReference type="ARBA" id="ARBA00022737"/>
    </source>
</evidence>
<dbReference type="PROSITE" id="PS00108">
    <property type="entry name" value="PROTEIN_KINASE_ST"/>
    <property type="match status" value="1"/>
</dbReference>
<dbReference type="SUPFAM" id="SSF52058">
    <property type="entry name" value="L domain-like"/>
    <property type="match status" value="1"/>
</dbReference>
<dbReference type="GO" id="GO:0004674">
    <property type="term" value="F:protein serine/threonine kinase activity"/>
    <property type="evidence" value="ECO:0007669"/>
    <property type="project" value="UniProtKB-KW"/>
</dbReference>
<dbReference type="SMART" id="SM00369">
    <property type="entry name" value="LRR_TYP"/>
    <property type="match status" value="10"/>
</dbReference>
<evidence type="ECO:0000256" key="17">
    <source>
        <dbReference type="ARBA" id="ARBA00023180"/>
    </source>
</evidence>
<dbReference type="PANTHER" id="PTHR48056">
    <property type="entry name" value="LRR RECEPTOR-LIKE SERINE/THREONINE-PROTEIN KINASE-RELATED"/>
    <property type="match status" value="1"/>
</dbReference>
<keyword evidence="17" id="KW-0325">Glycoprotein</keyword>
<keyword evidence="13 20" id="KW-0067">ATP-binding</keyword>
<dbReference type="InterPro" id="IPR001611">
    <property type="entry name" value="Leu-rich_rpt"/>
</dbReference>
<dbReference type="PANTHER" id="PTHR48056:SF23">
    <property type="entry name" value="PROTEIN KINASE DOMAIN-CONTAINING PROTEIN"/>
    <property type="match status" value="1"/>
</dbReference>
<dbReference type="GO" id="GO:0005886">
    <property type="term" value="C:plasma membrane"/>
    <property type="evidence" value="ECO:0007669"/>
    <property type="project" value="UniProtKB-SubCell"/>
</dbReference>
<dbReference type="SUPFAM" id="SSF56112">
    <property type="entry name" value="Protein kinase-like (PK-like)"/>
    <property type="match status" value="2"/>
</dbReference>
<dbReference type="GO" id="GO:0051606">
    <property type="term" value="P:detection of stimulus"/>
    <property type="evidence" value="ECO:0007669"/>
    <property type="project" value="UniProtKB-ARBA"/>
</dbReference>
<evidence type="ECO:0000256" key="8">
    <source>
        <dbReference type="ARBA" id="ARBA00022692"/>
    </source>
</evidence>
<dbReference type="GO" id="GO:0033612">
    <property type="term" value="F:receptor serine/threonine kinase binding"/>
    <property type="evidence" value="ECO:0007669"/>
    <property type="project" value="TreeGrafter"/>
</dbReference>
<keyword evidence="14" id="KW-1133">Transmembrane helix</keyword>
<organism evidence="24 25">
    <name type="scientific">Arachis hypogaea</name>
    <name type="common">Peanut</name>
    <dbReference type="NCBI Taxonomy" id="3818"/>
    <lineage>
        <taxon>Eukaryota</taxon>
        <taxon>Viridiplantae</taxon>
        <taxon>Streptophyta</taxon>
        <taxon>Embryophyta</taxon>
        <taxon>Tracheophyta</taxon>
        <taxon>Spermatophyta</taxon>
        <taxon>Magnoliopsida</taxon>
        <taxon>eudicotyledons</taxon>
        <taxon>Gunneridae</taxon>
        <taxon>Pentapetalae</taxon>
        <taxon>rosids</taxon>
        <taxon>fabids</taxon>
        <taxon>Fabales</taxon>
        <taxon>Fabaceae</taxon>
        <taxon>Papilionoideae</taxon>
        <taxon>50 kb inversion clade</taxon>
        <taxon>dalbergioids sensu lato</taxon>
        <taxon>Dalbergieae</taxon>
        <taxon>Pterocarpus clade</taxon>
        <taxon>Arachis</taxon>
    </lineage>
</organism>
<dbReference type="InterPro" id="IPR011009">
    <property type="entry name" value="Kinase-like_dom_sf"/>
</dbReference>
<keyword evidence="3" id="KW-1003">Cell membrane</keyword>
<evidence type="ECO:0000256" key="21">
    <source>
        <dbReference type="SAM" id="MobiDB-lite"/>
    </source>
</evidence>
<feature type="region of interest" description="Disordered" evidence="21">
    <location>
        <begin position="1490"/>
        <end position="1509"/>
    </location>
</feature>
<evidence type="ECO:0000256" key="11">
    <source>
        <dbReference type="ARBA" id="ARBA00022741"/>
    </source>
</evidence>
<comment type="catalytic activity">
    <reaction evidence="18">
        <text>L-threonyl-[protein] + ATP = O-phospho-L-threonyl-[protein] + ADP + H(+)</text>
        <dbReference type="Rhea" id="RHEA:46608"/>
        <dbReference type="Rhea" id="RHEA-COMP:11060"/>
        <dbReference type="Rhea" id="RHEA-COMP:11605"/>
        <dbReference type="ChEBI" id="CHEBI:15378"/>
        <dbReference type="ChEBI" id="CHEBI:30013"/>
        <dbReference type="ChEBI" id="CHEBI:30616"/>
        <dbReference type="ChEBI" id="CHEBI:61977"/>
        <dbReference type="ChEBI" id="CHEBI:456216"/>
        <dbReference type="EC" id="2.7.11.1"/>
    </reaction>
</comment>
<dbReference type="FunFam" id="3.80.10.10:FF:000470">
    <property type="entry name" value="LRR receptor-like serine/threonine-protein kinase RPK2"/>
    <property type="match status" value="1"/>
</dbReference>
<dbReference type="Gene3D" id="3.30.200.20">
    <property type="entry name" value="Phosphorylase Kinase, domain 1"/>
    <property type="match status" value="1"/>
</dbReference>
<dbReference type="Pfam" id="PF13855">
    <property type="entry name" value="LRR_8"/>
    <property type="match status" value="1"/>
</dbReference>
<dbReference type="Gene3D" id="3.80.10.10">
    <property type="entry name" value="Ribonuclease Inhibitor"/>
    <property type="match status" value="5"/>
</dbReference>
<dbReference type="GO" id="GO:0005524">
    <property type="term" value="F:ATP binding"/>
    <property type="evidence" value="ECO:0007669"/>
    <property type="project" value="UniProtKB-UniRule"/>
</dbReference>
<evidence type="ECO:0000256" key="12">
    <source>
        <dbReference type="ARBA" id="ARBA00022777"/>
    </source>
</evidence>
<protein>
    <recommendedName>
        <fullName evidence="2">non-specific serine/threonine protein kinase</fullName>
        <ecNumber evidence="2">2.7.11.1</ecNumber>
    </recommendedName>
</protein>
<name>A0A444X582_ARAHY</name>
<keyword evidence="9 22" id="KW-0732">Signal</keyword>
<evidence type="ECO:0000256" key="7">
    <source>
        <dbReference type="ARBA" id="ARBA00022679"/>
    </source>
</evidence>
<dbReference type="SUPFAM" id="SSF52047">
    <property type="entry name" value="RNI-like"/>
    <property type="match status" value="2"/>
</dbReference>
<keyword evidence="5" id="KW-0597">Phosphoprotein</keyword>
<comment type="caution">
    <text evidence="24">The sequence shown here is derived from an EMBL/GenBank/DDBJ whole genome shotgun (WGS) entry which is preliminary data.</text>
</comment>
<dbReference type="Gene3D" id="1.10.510.10">
    <property type="entry name" value="Transferase(Phosphotransferase) domain 1"/>
    <property type="match status" value="2"/>
</dbReference>
<evidence type="ECO:0000256" key="20">
    <source>
        <dbReference type="PROSITE-ProRule" id="PRU10141"/>
    </source>
</evidence>
<dbReference type="FunFam" id="3.80.10.10:FF:000919">
    <property type="entry name" value="Leucine-rich repeat receptor-like protein kinase PEPR1"/>
    <property type="match status" value="1"/>
</dbReference>
<evidence type="ECO:0000256" key="5">
    <source>
        <dbReference type="ARBA" id="ARBA00022553"/>
    </source>
</evidence>
<comment type="catalytic activity">
    <reaction evidence="19">
        <text>L-seryl-[protein] + ATP = O-phospho-L-seryl-[protein] + ADP + H(+)</text>
        <dbReference type="Rhea" id="RHEA:17989"/>
        <dbReference type="Rhea" id="RHEA-COMP:9863"/>
        <dbReference type="Rhea" id="RHEA-COMP:11604"/>
        <dbReference type="ChEBI" id="CHEBI:15378"/>
        <dbReference type="ChEBI" id="CHEBI:29999"/>
        <dbReference type="ChEBI" id="CHEBI:30616"/>
        <dbReference type="ChEBI" id="CHEBI:83421"/>
        <dbReference type="ChEBI" id="CHEBI:456216"/>
        <dbReference type="EC" id="2.7.11.1"/>
    </reaction>
</comment>
<dbReference type="STRING" id="3818.A0A444X582"/>
<feature type="compositionally biased region" description="Polar residues" evidence="21">
    <location>
        <begin position="1491"/>
        <end position="1505"/>
    </location>
</feature>
<evidence type="ECO:0000256" key="3">
    <source>
        <dbReference type="ARBA" id="ARBA00022475"/>
    </source>
</evidence>
<evidence type="ECO:0000256" key="14">
    <source>
        <dbReference type="ARBA" id="ARBA00022989"/>
    </source>
</evidence>
<dbReference type="FunFam" id="3.80.10.10:FF:000129">
    <property type="entry name" value="Leucine-rich repeat receptor-like kinase"/>
    <property type="match status" value="1"/>
</dbReference>
<accession>A0A444X582</accession>
<dbReference type="InterPro" id="IPR032675">
    <property type="entry name" value="LRR_dom_sf"/>
</dbReference>
<dbReference type="SMART" id="SM00220">
    <property type="entry name" value="S_TKc"/>
    <property type="match status" value="1"/>
</dbReference>
<dbReference type="PROSITE" id="PS00107">
    <property type="entry name" value="PROTEIN_KINASE_ATP"/>
    <property type="match status" value="1"/>
</dbReference>
<evidence type="ECO:0000256" key="16">
    <source>
        <dbReference type="ARBA" id="ARBA00023170"/>
    </source>
</evidence>
<evidence type="ECO:0000256" key="4">
    <source>
        <dbReference type="ARBA" id="ARBA00022527"/>
    </source>
</evidence>
<evidence type="ECO:0000313" key="24">
    <source>
        <dbReference type="EMBL" id="RYQ84834.1"/>
    </source>
</evidence>
<sequence>MTSSVTLLFLILCFSNFLYNASALVSDDVTLCSLLTHWTFVPLIINSTWNGSDSVLCSWIGVQCNHAYDVISLNLSDLGIQGQLGPEIGQLHRLQTLVLSNNGFLGKVPSELSNCTLLQVLDFSNNSFCGLISNSFKKLQSLRSMNLSSNLVNGAIQDSLFQIRQPEEMNLHNNHLSGPIPTGIGNLTELLRLHLHGNRLSGTISSSIGNCSKLEELFLNENRLSGELSLEMAKLKNLKTMSLFDNQFSGVIPQDLGINSSIVKLDFTNLLPNLCFRKKLKVLNMGSNRLQSNIPSDVGSSFPSSPRNWTGITTLILRENHFIGGIPSFFSERSKLRELQLSGNLIGGTIPPSLEKLQKLLYGLNLSSNGLTGNIDVLAQLALIEINISYNFLYGLVPTSLCKFLDSSSSSFLGNPYLNVSCSPSSGLDQTNTCNLKPCSYQSTYHKVISALSTSLRDIVMEATDNLNDQYIIGRGAHGIVYRAQLGYTTFAVKKFAFERNKRKYLHIMRKEIEVLGGIKHRNLVSCAGYWIGENYGTAGYIAPENAYVIVQSKKSDVYSYGEVVDLDIANAFPNSRVLARQVTEVLLLALRCTKRKPRERPTMKDITSFYQKNIFKLSCDDVDMVNENIVNVVPQPYNISFLSTNPVSDTQSDSYMHDLSQSEDSLVDWNVMATTKTVVDGFIVKLIGNGKIYTEQHNVLSLNLTNHGIPGQLGSEIRQLHYLKTLVLANNGFSEKVTSELSNYSLLQLLDLSNNSFSGQIPYSFKKLQNLQYMSLSFNLLSGEIPDFLFQIPQLQEVNLHSNHLSGPIPTRIGNLTELLRFDLHGNRLTCTIPSSIGNCIKLEDLFLNENKLEGVLPLVKLFGFIPQSLGINNSLVKLDLTMNDFIGNIPPNLCLEKQLRVLNMGFNKIQGSLPSEVGRCETLNMLILSENHLTGSLPEFASNLNLKIMDMSRNRIGGTIPSSLEKCTNLIEINLLMNKFTGIIPSQLGMLLNLEVLNLAHNSLEGTLPNQLSNCAKMDSFDVGFNSLNGSFPSSLQSWTDLTTLILRENRFTGSILTVLSEFNKLHDLQLGGNLFGGKIPPSLGKLKNLIYGLNLSANGLTGEIPFEIGKLKVLSSLDLSSNNLTRSMDVLGELSLDNLNISYNFLHGPVSKTLMNFLNSSPSSFLENPYLCVSFSASHRSNRTKACYLKPSVYKSTYHLGISISAMVMIELGSTILVSGMLIALVFCRLNAYDSMLSHGENKKEDINLGLPWNCGMLKDAMIKVDDGCIVGRGAYAIVYKVHNQGLVLTVQKSVFRGKDNKRLGIMKREIKTLYMIKHRNLVRILGYSVAKDYGVMFTHYMENGSLHDILHRNILSPPLIWNVRLKIADGIAQGLKYLHYDCDLPIVHRDIKAQNILLDVEMEPHISNFGTANIRNLTEDSYTHSNLPWQKLSARIAGTAGYMAPGVVNSYRKSIFKLRCDHMANDNNDGAEVTVGVAPQLPFNNEPDISTSPVYNTQDQGDSYVHEESNEPQDVYTLNDLRLVSTPKIGVDGLIIKVIGNGKLHVEQFTVKTTLVVPKVTYTWPYLKFLPTVTGPVVTIPFNWFFLSSWAQYMY</sequence>
<keyword evidence="6" id="KW-0433">Leucine-rich repeat</keyword>
<evidence type="ECO:0000256" key="15">
    <source>
        <dbReference type="ARBA" id="ARBA00023136"/>
    </source>
</evidence>
<feature type="signal peptide" evidence="22">
    <location>
        <begin position="1"/>
        <end position="23"/>
    </location>
</feature>
<dbReference type="Pfam" id="PF00560">
    <property type="entry name" value="LRR_1"/>
    <property type="match status" value="8"/>
</dbReference>
<dbReference type="InterPro" id="IPR017441">
    <property type="entry name" value="Protein_kinase_ATP_BS"/>
</dbReference>
<feature type="domain" description="Protein kinase" evidence="23">
    <location>
        <begin position="1268"/>
        <end position="1599"/>
    </location>
</feature>
<evidence type="ECO:0000256" key="1">
    <source>
        <dbReference type="ARBA" id="ARBA00004251"/>
    </source>
</evidence>
<dbReference type="Proteomes" id="UP000289738">
    <property type="component" value="Chromosome B10"/>
</dbReference>
<evidence type="ECO:0000313" key="25">
    <source>
        <dbReference type="Proteomes" id="UP000289738"/>
    </source>
</evidence>
<keyword evidence="4" id="KW-0723">Serine/threonine-protein kinase</keyword>
<dbReference type="FunFam" id="3.80.10.10:FF:000095">
    <property type="entry name" value="LRR receptor-like serine/threonine-protein kinase GSO1"/>
    <property type="match status" value="1"/>
</dbReference>
<keyword evidence="12" id="KW-0418">Kinase</keyword>
<keyword evidence="11 20" id="KW-0547">Nucleotide-binding</keyword>
<dbReference type="EMBL" id="SDMP01000020">
    <property type="protein sequence ID" value="RYQ84834.1"/>
    <property type="molecule type" value="Genomic_DNA"/>
</dbReference>
<dbReference type="EC" id="2.7.11.1" evidence="2"/>
<proteinExistence type="predicted"/>
<reference evidence="24 25" key="1">
    <citation type="submission" date="2019-01" db="EMBL/GenBank/DDBJ databases">
        <title>Sequencing of cultivated peanut Arachis hypogaea provides insights into genome evolution and oil improvement.</title>
        <authorList>
            <person name="Chen X."/>
        </authorList>
    </citation>
    <scope>NUCLEOTIDE SEQUENCE [LARGE SCALE GENOMIC DNA]</scope>
    <source>
        <strain evidence="25">cv. Fuhuasheng</strain>
        <tissue evidence="24">Leaves</tissue>
    </source>
</reference>
<evidence type="ECO:0000259" key="23">
    <source>
        <dbReference type="PROSITE" id="PS50011"/>
    </source>
</evidence>
<dbReference type="PROSITE" id="PS50011">
    <property type="entry name" value="PROTEIN_KINASE_DOM"/>
    <property type="match status" value="1"/>
</dbReference>
<dbReference type="InterPro" id="IPR003591">
    <property type="entry name" value="Leu-rich_rpt_typical-subtyp"/>
</dbReference>
<feature type="binding site" evidence="20">
    <location>
        <position position="495"/>
    </location>
    <ligand>
        <name>ATP</name>
        <dbReference type="ChEBI" id="CHEBI:30616"/>
    </ligand>
</feature>
<keyword evidence="7" id="KW-0808">Transferase</keyword>
<dbReference type="InterPro" id="IPR000719">
    <property type="entry name" value="Prot_kinase_dom"/>
</dbReference>
<keyword evidence="10" id="KW-0677">Repeat</keyword>
<evidence type="ECO:0000256" key="19">
    <source>
        <dbReference type="ARBA" id="ARBA00048679"/>
    </source>
</evidence>
<dbReference type="Pfam" id="PF00069">
    <property type="entry name" value="Pkinase"/>
    <property type="match status" value="1"/>
</dbReference>
<evidence type="ECO:0000256" key="13">
    <source>
        <dbReference type="ARBA" id="ARBA00022840"/>
    </source>
</evidence>
<dbReference type="InterPro" id="IPR008271">
    <property type="entry name" value="Ser/Thr_kinase_AS"/>
</dbReference>
<evidence type="ECO:0000256" key="9">
    <source>
        <dbReference type="ARBA" id="ARBA00022729"/>
    </source>
</evidence>
<keyword evidence="8" id="KW-0812">Transmembrane</keyword>
<keyword evidence="16" id="KW-0675">Receptor</keyword>
<comment type="subcellular location">
    <subcellularLocation>
        <location evidence="1">Cell membrane</location>
        <topology evidence="1">Single-pass type I membrane protein</topology>
    </subcellularLocation>
</comment>
<keyword evidence="15" id="KW-0472">Membrane</keyword>
<evidence type="ECO:0000256" key="6">
    <source>
        <dbReference type="ARBA" id="ARBA00022614"/>
    </source>
</evidence>
<feature type="chain" id="PRO_5019187912" description="non-specific serine/threonine protein kinase" evidence="22">
    <location>
        <begin position="24"/>
        <end position="1599"/>
    </location>
</feature>
<dbReference type="InterPro" id="IPR050647">
    <property type="entry name" value="Plant_LRR-RLKs"/>
</dbReference>
<evidence type="ECO:0000256" key="18">
    <source>
        <dbReference type="ARBA" id="ARBA00047899"/>
    </source>
</evidence>
<evidence type="ECO:0000256" key="2">
    <source>
        <dbReference type="ARBA" id="ARBA00012513"/>
    </source>
</evidence>
<gene>
    <name evidence="24" type="ORF">Ahy_B10g104323</name>
</gene>
<evidence type="ECO:0000256" key="22">
    <source>
        <dbReference type="SAM" id="SignalP"/>
    </source>
</evidence>